<proteinExistence type="predicted"/>
<sequence length="109" mass="12205">MNPTGRSRSPSRKSSSSLLLAERIAGERSPIARDGMNSLPKIVLLRTMTGTGRSDTRLIRNDTYRCLLAPQPTRGQGHGLVRRGSYLQSSRKPVRLPFRIAYERSLTRP</sequence>
<comment type="caution">
    <text evidence="1">The sequence shown here is derived from an EMBL/GenBank/DDBJ whole genome shotgun (WGS) entry which is preliminary data.</text>
</comment>
<dbReference type="EMBL" id="CANI01000009">
    <property type="protein sequence ID" value="CCM75096.1"/>
    <property type="molecule type" value="Genomic_DNA"/>
</dbReference>
<dbReference type="STRING" id="1211777.BN77_2255"/>
<dbReference type="Proteomes" id="UP000009319">
    <property type="component" value="Unassembled WGS sequence"/>
</dbReference>
<accession>K0PEW6</accession>
<keyword evidence="2" id="KW-1185">Reference proteome</keyword>
<dbReference type="HOGENOM" id="CLU_2181818_0_0_5"/>
<evidence type="ECO:0000313" key="1">
    <source>
        <dbReference type="EMBL" id="CCM75096.1"/>
    </source>
</evidence>
<name>K0PEW6_9HYPH</name>
<protein>
    <submittedName>
        <fullName evidence="1">Uncharacterized protein</fullName>
    </submittedName>
</protein>
<gene>
    <name evidence="1" type="ORF">BN77_2255</name>
</gene>
<dbReference type="AlphaFoldDB" id="K0PEW6"/>
<reference evidence="1 2" key="1">
    <citation type="journal article" date="2013" name="Genome Announc.">
        <title>Draft Genome Sequence of Rhizobium mesoamericanum STM3625, a Nitrogen-Fixing Symbiont of Mimosa pudica Isolated in French Guiana (South America).</title>
        <authorList>
            <person name="Moulin L."/>
            <person name="Mornico D."/>
            <person name="Melkonian R."/>
            <person name="Klonowska A."/>
        </authorList>
    </citation>
    <scope>NUCLEOTIDE SEQUENCE [LARGE SCALE GENOMIC DNA]</scope>
    <source>
        <strain evidence="1 2">STM3625</strain>
    </source>
</reference>
<organism evidence="1 2">
    <name type="scientific">Rhizobium mesoamericanum STM3625</name>
    <dbReference type="NCBI Taxonomy" id="1211777"/>
    <lineage>
        <taxon>Bacteria</taxon>
        <taxon>Pseudomonadati</taxon>
        <taxon>Pseudomonadota</taxon>
        <taxon>Alphaproteobacteria</taxon>
        <taxon>Hyphomicrobiales</taxon>
        <taxon>Rhizobiaceae</taxon>
        <taxon>Rhizobium/Agrobacterium group</taxon>
        <taxon>Rhizobium</taxon>
    </lineage>
</organism>
<evidence type="ECO:0000313" key="2">
    <source>
        <dbReference type="Proteomes" id="UP000009319"/>
    </source>
</evidence>